<dbReference type="Pfam" id="PF13229">
    <property type="entry name" value="Beta_helix"/>
    <property type="match status" value="1"/>
</dbReference>
<evidence type="ECO:0000313" key="3">
    <source>
        <dbReference type="Proteomes" id="UP000199013"/>
    </source>
</evidence>
<dbReference type="SMART" id="SM00710">
    <property type="entry name" value="PbH1"/>
    <property type="match status" value="3"/>
</dbReference>
<name>A0A1C3P4E6_9ACTN</name>
<dbReference type="Proteomes" id="UP000199013">
    <property type="component" value="Unassembled WGS sequence"/>
</dbReference>
<dbReference type="EMBL" id="FLUV01001776">
    <property type="protein sequence ID" value="SBW24681.1"/>
    <property type="molecule type" value="Genomic_DNA"/>
</dbReference>
<dbReference type="AlphaFoldDB" id="A0A1C3P4E6"/>
<feature type="domain" description="Right handed beta helix" evidence="1">
    <location>
        <begin position="6"/>
        <end position="76"/>
    </location>
</feature>
<organism evidence="2 3">
    <name type="scientific">Candidatus Protofrankia californiensis</name>
    <dbReference type="NCBI Taxonomy" id="1839754"/>
    <lineage>
        <taxon>Bacteria</taxon>
        <taxon>Bacillati</taxon>
        <taxon>Actinomycetota</taxon>
        <taxon>Actinomycetes</taxon>
        <taxon>Frankiales</taxon>
        <taxon>Frankiaceae</taxon>
        <taxon>Protofrankia</taxon>
    </lineage>
</organism>
<keyword evidence="3" id="KW-1185">Reference proteome</keyword>
<evidence type="ECO:0000259" key="1">
    <source>
        <dbReference type="Pfam" id="PF13229"/>
    </source>
</evidence>
<sequence length="83" mass="8803">MVDIRAGRLVLDGCDVSGGASAGVAVHNGADPRVRRNRITNSQDAGVWVSGNGAGLFEDNIVIGNRRAAWNVSGADRTRMIRR</sequence>
<accession>A0A1C3P4E6</accession>
<evidence type="ECO:0000313" key="2">
    <source>
        <dbReference type="EMBL" id="SBW24681.1"/>
    </source>
</evidence>
<dbReference type="InterPro" id="IPR012334">
    <property type="entry name" value="Pectin_lyas_fold"/>
</dbReference>
<dbReference type="NCBIfam" id="TIGR03804">
    <property type="entry name" value="para_beta_helix"/>
    <property type="match status" value="1"/>
</dbReference>
<dbReference type="InterPro" id="IPR011050">
    <property type="entry name" value="Pectin_lyase_fold/virulence"/>
</dbReference>
<reference evidence="3" key="1">
    <citation type="submission" date="2016-02" db="EMBL/GenBank/DDBJ databases">
        <authorList>
            <person name="Wibberg D."/>
        </authorList>
    </citation>
    <scope>NUCLEOTIDE SEQUENCE [LARGE SCALE GENOMIC DNA]</scope>
</reference>
<dbReference type="InterPro" id="IPR039448">
    <property type="entry name" value="Beta_helix"/>
</dbReference>
<dbReference type="SUPFAM" id="SSF51126">
    <property type="entry name" value="Pectin lyase-like"/>
    <property type="match status" value="1"/>
</dbReference>
<protein>
    <recommendedName>
        <fullName evidence="1">Right handed beta helix domain-containing protein</fullName>
    </recommendedName>
</protein>
<dbReference type="InterPro" id="IPR006626">
    <property type="entry name" value="PbH1"/>
</dbReference>
<dbReference type="Gene3D" id="2.160.20.10">
    <property type="entry name" value="Single-stranded right-handed beta-helix, Pectin lyase-like"/>
    <property type="match status" value="1"/>
</dbReference>
<gene>
    <name evidence="2" type="ORF">FDG2_4251</name>
</gene>
<dbReference type="InterPro" id="IPR022441">
    <property type="entry name" value="Para_beta_helix_rpt-2"/>
</dbReference>
<proteinExistence type="predicted"/>